<dbReference type="STRING" id="564137.SAMN04488238_10264"/>
<name>A0A1H2TI62_9RHOB</name>
<gene>
    <name evidence="1" type="ORF">SAMN04488238_10264</name>
</gene>
<organism evidence="1 2">
    <name type="scientific">Roseicitreum antarcticum</name>
    <dbReference type="NCBI Taxonomy" id="564137"/>
    <lineage>
        <taxon>Bacteria</taxon>
        <taxon>Pseudomonadati</taxon>
        <taxon>Pseudomonadota</taxon>
        <taxon>Alphaproteobacteria</taxon>
        <taxon>Rhodobacterales</taxon>
        <taxon>Paracoccaceae</taxon>
        <taxon>Roseicitreum</taxon>
    </lineage>
</organism>
<sequence length="74" mass="7917">MACASDTFVMRAGDGLSKLGNHGEMGAMGVPRKDLPYWDDIQILAAQMARKPLLDDVAVATSVTFGPRAKNHSN</sequence>
<protein>
    <submittedName>
        <fullName evidence="1">Uncharacterized protein</fullName>
    </submittedName>
</protein>
<dbReference type="Proteomes" id="UP000198539">
    <property type="component" value="Unassembled WGS sequence"/>
</dbReference>
<dbReference type="AlphaFoldDB" id="A0A1H2TI62"/>
<dbReference type="RefSeq" id="WP_369596559.1">
    <property type="nucleotide sequence ID" value="NZ_FNOM01000002.1"/>
</dbReference>
<accession>A0A1H2TI62</accession>
<dbReference type="EMBL" id="FNOM01000002">
    <property type="protein sequence ID" value="SDW43528.1"/>
    <property type="molecule type" value="Genomic_DNA"/>
</dbReference>
<evidence type="ECO:0000313" key="1">
    <source>
        <dbReference type="EMBL" id="SDW43528.1"/>
    </source>
</evidence>
<reference evidence="1 2" key="1">
    <citation type="submission" date="2016-10" db="EMBL/GenBank/DDBJ databases">
        <authorList>
            <person name="de Groot N.N."/>
        </authorList>
    </citation>
    <scope>NUCLEOTIDE SEQUENCE [LARGE SCALE GENOMIC DNA]</scope>
    <source>
        <strain evidence="1 2">CGMCC 1.8894</strain>
    </source>
</reference>
<keyword evidence="2" id="KW-1185">Reference proteome</keyword>
<evidence type="ECO:0000313" key="2">
    <source>
        <dbReference type="Proteomes" id="UP000198539"/>
    </source>
</evidence>
<proteinExistence type="predicted"/>